<evidence type="ECO:0000256" key="9">
    <source>
        <dbReference type="PIRNR" id="PIRNR000019"/>
    </source>
</evidence>
<accession>A0A023F8A4</accession>
<dbReference type="InterPro" id="IPR023184">
    <property type="entry name" value="Ubol_cytC_Rdtase_hinge_dom"/>
</dbReference>
<dbReference type="InterPro" id="IPR036811">
    <property type="entry name" value="Ubol_cytC_Rdtase_hinge_dom_sf"/>
</dbReference>
<dbReference type="PIRSF" id="PIRSF000019">
    <property type="entry name" value="Bc1_11K"/>
    <property type="match status" value="1"/>
</dbReference>
<keyword evidence="5 9" id="KW-0999">Mitochondrion inner membrane</keyword>
<dbReference type="SUPFAM" id="SSF81531">
    <property type="entry name" value="Non-heme 11 kDa protein of cytochrome bc1 complex (Ubiquinol-cytochrome c reductase)"/>
    <property type="match status" value="1"/>
</dbReference>
<dbReference type="FunFam" id="1.10.287.20:FF:000005">
    <property type="entry name" value="Cytochrome b-c1 complex subunit 6"/>
    <property type="match status" value="1"/>
</dbReference>
<evidence type="ECO:0000256" key="4">
    <source>
        <dbReference type="ARBA" id="ARBA00022660"/>
    </source>
</evidence>
<evidence type="ECO:0000256" key="7">
    <source>
        <dbReference type="ARBA" id="ARBA00023128"/>
    </source>
</evidence>
<comment type="similarity">
    <text evidence="2 9">Belongs to the UQCRH/QCR6 family.</text>
</comment>
<evidence type="ECO:0000256" key="6">
    <source>
        <dbReference type="ARBA" id="ARBA00022982"/>
    </source>
</evidence>
<keyword evidence="10" id="KW-1015">Disulfide bond</keyword>
<organism evidence="12">
    <name type="scientific">Triatoma infestans</name>
    <name type="common">Assassin bug</name>
    <dbReference type="NCBI Taxonomy" id="30076"/>
    <lineage>
        <taxon>Eukaryota</taxon>
        <taxon>Metazoa</taxon>
        <taxon>Ecdysozoa</taxon>
        <taxon>Arthropoda</taxon>
        <taxon>Hexapoda</taxon>
        <taxon>Insecta</taxon>
        <taxon>Pterygota</taxon>
        <taxon>Neoptera</taxon>
        <taxon>Paraneoptera</taxon>
        <taxon>Hemiptera</taxon>
        <taxon>Heteroptera</taxon>
        <taxon>Panheteroptera</taxon>
        <taxon>Cimicomorpha</taxon>
        <taxon>Reduviidae</taxon>
        <taxon>Triatominae</taxon>
        <taxon>Triatoma</taxon>
    </lineage>
</organism>
<comment type="subcellular location">
    <subcellularLocation>
        <location evidence="1">Mitochondrion inner membrane</location>
        <topology evidence="1">Peripheral membrane protein</topology>
        <orientation evidence="1">Intermembrane side</orientation>
    </subcellularLocation>
</comment>
<keyword evidence="3 9" id="KW-0813">Transport</keyword>
<feature type="disulfide bond" evidence="10">
    <location>
        <begin position="34"/>
        <end position="76"/>
    </location>
</feature>
<keyword evidence="4 9" id="KW-0679">Respiratory chain</keyword>
<dbReference type="PANTHER" id="PTHR15336:SF0">
    <property type="entry name" value="CYTOCHROME B-C1 COMPLEX SUBUNIT 6, MITOCHONDRIAL"/>
    <property type="match status" value="1"/>
</dbReference>
<dbReference type="EMBL" id="GBBI01001210">
    <property type="protein sequence ID" value="JAC17502.1"/>
    <property type="molecule type" value="mRNA"/>
</dbReference>
<dbReference type="PANTHER" id="PTHR15336">
    <property type="entry name" value="UBIQUINOL-CYTOCHROME C REDUCTASE COMPLEX 7.8 KDA PROTEIN"/>
    <property type="match status" value="1"/>
</dbReference>
<evidence type="ECO:0000313" key="12">
    <source>
        <dbReference type="EMBL" id="JAC17502.1"/>
    </source>
</evidence>
<dbReference type="AlphaFoldDB" id="A0A023F8A4"/>
<keyword evidence="6 9" id="KW-0249">Electron transport</keyword>
<evidence type="ECO:0000256" key="2">
    <source>
        <dbReference type="ARBA" id="ARBA00006498"/>
    </source>
</evidence>
<dbReference type="GO" id="GO:0006122">
    <property type="term" value="P:mitochondrial electron transport, ubiquinol to cytochrome c"/>
    <property type="evidence" value="ECO:0007669"/>
    <property type="project" value="InterPro"/>
</dbReference>
<feature type="domain" description="Ubiquinol-cytochrome C reductase hinge" evidence="11">
    <location>
        <begin position="25"/>
        <end position="86"/>
    </location>
</feature>
<dbReference type="GO" id="GO:0005743">
    <property type="term" value="C:mitochondrial inner membrane"/>
    <property type="evidence" value="ECO:0007669"/>
    <property type="project" value="UniProtKB-SubCell"/>
</dbReference>
<evidence type="ECO:0000256" key="3">
    <source>
        <dbReference type="ARBA" id="ARBA00022448"/>
    </source>
</evidence>
<dbReference type="Pfam" id="PF02320">
    <property type="entry name" value="UCR_hinge"/>
    <property type="match status" value="1"/>
</dbReference>
<feature type="disulfide bond" evidence="10">
    <location>
        <begin position="48"/>
        <end position="62"/>
    </location>
</feature>
<evidence type="ECO:0000256" key="8">
    <source>
        <dbReference type="ARBA" id="ARBA00023136"/>
    </source>
</evidence>
<dbReference type="InterPro" id="IPR003422">
    <property type="entry name" value="Cyt_b-c1_6"/>
</dbReference>
<evidence type="ECO:0000256" key="10">
    <source>
        <dbReference type="PIRSR" id="PIRSR000019-1"/>
    </source>
</evidence>
<keyword evidence="8 9" id="KW-0472">Membrane</keyword>
<name>A0A023F8A4_TRIIF</name>
<proteinExistence type="evidence at transcript level"/>
<reference evidence="12" key="1">
    <citation type="journal article" date="2014" name="PLoS Negl. Trop. Dis.">
        <title>An updated insight into the Sialotranscriptome of Triatoma infestans: developmental stage and geographic variations.</title>
        <authorList>
            <person name="Schwarz A."/>
            <person name="Medrano-Mercado N."/>
            <person name="Schaub G.A."/>
            <person name="Struchiner C.J."/>
            <person name="Bargues M.D."/>
            <person name="Levy M.Z."/>
            <person name="Ribeiro J.M."/>
        </authorList>
    </citation>
    <scope>NUCLEOTIDE SEQUENCE</scope>
    <source>
        <strain evidence="12">Chile</strain>
        <tissue evidence="12">Salivary glands</tissue>
    </source>
</reference>
<dbReference type="Gene3D" id="1.10.287.20">
    <property type="entry name" value="Ubiquinol-cytochrome C reductase hinge domain"/>
    <property type="match status" value="1"/>
</dbReference>
<sequence length="86" mass="9964">MPFFSFFPKLVPTVKAQDEEEELVDPQVTLKEECQPKCSSYKEKLDQCNERVSSRSQTAETCVEELFDFVHCVDHCVAKTLFTKLK</sequence>
<comment type="function">
    <text evidence="9">Component of the ubiquinol-cytochrome c oxidoreductase, a multisubunit transmembrane complex that is part of the mitochondrial electron transport chain which drives oxidative phosphorylation.</text>
</comment>
<protein>
    <recommendedName>
        <fullName evidence="9">Cytochrome b-c1 complex subunit 6</fullName>
    </recommendedName>
</protein>
<evidence type="ECO:0000256" key="1">
    <source>
        <dbReference type="ARBA" id="ARBA00004137"/>
    </source>
</evidence>
<evidence type="ECO:0000259" key="11">
    <source>
        <dbReference type="Pfam" id="PF02320"/>
    </source>
</evidence>
<evidence type="ECO:0000256" key="5">
    <source>
        <dbReference type="ARBA" id="ARBA00022792"/>
    </source>
</evidence>
<keyword evidence="7 9" id="KW-0496">Mitochondrion</keyword>